<dbReference type="Proteomes" id="UP000500961">
    <property type="component" value="Chromosome"/>
</dbReference>
<dbReference type="RefSeq" id="WP_173074237.1">
    <property type="nucleotide sequence ID" value="NZ_CP041345.1"/>
</dbReference>
<feature type="transmembrane region" description="Helical" evidence="6">
    <location>
        <begin position="245"/>
        <end position="266"/>
    </location>
</feature>
<keyword evidence="3 6" id="KW-0812">Transmembrane</keyword>
<dbReference type="Gene3D" id="1.20.1250.20">
    <property type="entry name" value="MFS general substrate transporter like domains"/>
    <property type="match status" value="2"/>
</dbReference>
<feature type="domain" description="Major facilitator superfamily (MFS) profile" evidence="7">
    <location>
        <begin position="245"/>
        <end position="442"/>
    </location>
</feature>
<dbReference type="EMBL" id="CP041345">
    <property type="protein sequence ID" value="QKG79962.1"/>
    <property type="molecule type" value="Genomic_DNA"/>
</dbReference>
<reference evidence="8 9" key="1">
    <citation type="submission" date="2019-07" db="EMBL/GenBank/DDBJ databases">
        <title>Thalassofilum flectens gen. nov., sp. nov., a novel moderate thermophilic anaerobe from a shallow sea hot spring in Kunashir Island (Russia), representing a new family in the order Bacteroidales, and proposal of Thalassofilacea fam. nov.</title>
        <authorList>
            <person name="Kochetkova T.V."/>
            <person name="Podosokorskaya O.A."/>
            <person name="Novikov A."/>
            <person name="Elcheninov A.G."/>
            <person name="Toshchakov S.V."/>
            <person name="Kublanov I.V."/>
        </authorList>
    </citation>
    <scope>NUCLEOTIDE SEQUENCE [LARGE SCALE GENOMIC DNA]</scope>
    <source>
        <strain evidence="8 9">38-H</strain>
    </source>
</reference>
<evidence type="ECO:0000259" key="7">
    <source>
        <dbReference type="PROSITE" id="PS50850"/>
    </source>
</evidence>
<evidence type="ECO:0000313" key="8">
    <source>
        <dbReference type="EMBL" id="QKG79962.1"/>
    </source>
</evidence>
<dbReference type="AlphaFoldDB" id="A0A7D4C922"/>
<dbReference type="SUPFAM" id="SSF103473">
    <property type="entry name" value="MFS general substrate transporter"/>
    <property type="match status" value="1"/>
</dbReference>
<evidence type="ECO:0000256" key="3">
    <source>
        <dbReference type="ARBA" id="ARBA00022692"/>
    </source>
</evidence>
<gene>
    <name evidence="8" type="ORF">FHG85_06685</name>
</gene>
<feature type="transmembrane region" description="Helical" evidence="6">
    <location>
        <begin position="81"/>
        <end position="97"/>
    </location>
</feature>
<feature type="transmembrane region" description="Helical" evidence="6">
    <location>
        <begin position="414"/>
        <end position="436"/>
    </location>
</feature>
<dbReference type="KEGG" id="ttz:FHG85_06685"/>
<feature type="transmembrane region" description="Helical" evidence="6">
    <location>
        <begin position="148"/>
        <end position="169"/>
    </location>
</feature>
<dbReference type="GO" id="GO:0016020">
    <property type="term" value="C:membrane"/>
    <property type="evidence" value="ECO:0007669"/>
    <property type="project" value="UniProtKB-SubCell"/>
</dbReference>
<feature type="transmembrane region" description="Helical" evidence="6">
    <location>
        <begin position="349"/>
        <end position="370"/>
    </location>
</feature>
<dbReference type="Pfam" id="PF13347">
    <property type="entry name" value="MFS_2"/>
    <property type="match status" value="1"/>
</dbReference>
<accession>A0A7D4C922</accession>
<protein>
    <submittedName>
        <fullName evidence="8">SLC45 family MFS transporter</fullName>
    </submittedName>
</protein>
<evidence type="ECO:0000256" key="5">
    <source>
        <dbReference type="ARBA" id="ARBA00023136"/>
    </source>
</evidence>
<evidence type="ECO:0000256" key="2">
    <source>
        <dbReference type="ARBA" id="ARBA00022448"/>
    </source>
</evidence>
<feature type="transmembrane region" description="Helical" evidence="6">
    <location>
        <begin position="12"/>
        <end position="29"/>
    </location>
</feature>
<sequence length="442" mass="48462">MAKKPKLSFWQIWNLSFGFLGVQAGFALQNANVSRILSNYGADLHHLSFFWLVAPIMGLIIQPWVGAASDRTWTRMGRRKPFIFGGAIAAALGMFFMPNSHIAMAIIPPVVFGAIMLALMDASFNVTFQPFRSLVADMTPDEQTNTGYSIQTLLINLGAVIGSFLPFVLTNWLGVENTAPEGSVPPSVIWSFYIGGSILLVSVLWTVFTTKEYNPEEFKQYNSTPESSVTEKQSFWQTLMSMPGIMGKLAVVQFFSWFALFAMWVYTTPAVAQHIWGTAIGDSSTSAYNEAANWVGVLFGLYSVFAALFSIFLDKIANSLGRVKTYSLSLLLGAIGYLSMYIFTGQYALIFSMVGVGIAWAAILAMPYAILARSLPADRMGVYMGIFNITVVVPQIVSGLLLGTILKFVFHEKAIYMIVLAGISMLLAAISAILFVKETKAV</sequence>
<evidence type="ECO:0000256" key="6">
    <source>
        <dbReference type="SAM" id="Phobius"/>
    </source>
</evidence>
<evidence type="ECO:0000256" key="4">
    <source>
        <dbReference type="ARBA" id="ARBA00022989"/>
    </source>
</evidence>
<feature type="transmembrane region" description="Helical" evidence="6">
    <location>
        <begin position="382"/>
        <end position="402"/>
    </location>
</feature>
<feature type="transmembrane region" description="Helical" evidence="6">
    <location>
        <begin position="189"/>
        <end position="208"/>
    </location>
</feature>
<feature type="transmembrane region" description="Helical" evidence="6">
    <location>
        <begin position="291"/>
        <end position="313"/>
    </location>
</feature>
<organism evidence="8 9">
    <name type="scientific">Tenuifilum thalassicum</name>
    <dbReference type="NCBI Taxonomy" id="2590900"/>
    <lineage>
        <taxon>Bacteria</taxon>
        <taxon>Pseudomonadati</taxon>
        <taxon>Bacteroidota</taxon>
        <taxon>Bacteroidia</taxon>
        <taxon>Bacteroidales</taxon>
        <taxon>Tenuifilaceae</taxon>
        <taxon>Tenuifilum</taxon>
    </lineage>
</organism>
<keyword evidence="2" id="KW-0813">Transport</keyword>
<feature type="transmembrane region" description="Helical" evidence="6">
    <location>
        <begin position="49"/>
        <end position="69"/>
    </location>
</feature>
<evidence type="ECO:0000313" key="9">
    <source>
        <dbReference type="Proteomes" id="UP000500961"/>
    </source>
</evidence>
<dbReference type="GO" id="GO:0022857">
    <property type="term" value="F:transmembrane transporter activity"/>
    <property type="evidence" value="ECO:0007669"/>
    <property type="project" value="InterPro"/>
</dbReference>
<keyword evidence="9" id="KW-1185">Reference proteome</keyword>
<keyword evidence="4 6" id="KW-1133">Transmembrane helix</keyword>
<keyword evidence="5 6" id="KW-0472">Membrane</keyword>
<dbReference type="InterPro" id="IPR036259">
    <property type="entry name" value="MFS_trans_sf"/>
</dbReference>
<evidence type="ECO:0000256" key="1">
    <source>
        <dbReference type="ARBA" id="ARBA00004141"/>
    </source>
</evidence>
<name>A0A7D4C922_9BACT</name>
<feature type="transmembrane region" description="Helical" evidence="6">
    <location>
        <begin position="325"/>
        <end position="343"/>
    </location>
</feature>
<proteinExistence type="predicted"/>
<dbReference type="InterPro" id="IPR020846">
    <property type="entry name" value="MFS_dom"/>
</dbReference>
<comment type="subcellular location">
    <subcellularLocation>
        <location evidence="1">Membrane</location>
        <topology evidence="1">Multi-pass membrane protein</topology>
    </subcellularLocation>
</comment>
<feature type="transmembrane region" description="Helical" evidence="6">
    <location>
        <begin position="103"/>
        <end position="128"/>
    </location>
</feature>
<dbReference type="PROSITE" id="PS50850">
    <property type="entry name" value="MFS"/>
    <property type="match status" value="1"/>
</dbReference>
<dbReference type="PANTHER" id="PTHR19432">
    <property type="entry name" value="SUGAR TRANSPORTER"/>
    <property type="match status" value="1"/>
</dbReference>
<dbReference type="PANTHER" id="PTHR19432:SF35">
    <property type="entry name" value="SOLUTE CARRIER FAMILY 45 MEMBER 3 ISOFORM X1"/>
    <property type="match status" value="1"/>
</dbReference>